<evidence type="ECO:0000259" key="3">
    <source>
        <dbReference type="Pfam" id="PF01370"/>
    </source>
</evidence>
<dbReference type="EMBL" id="KV875101">
    <property type="protein sequence ID" value="OIW25842.1"/>
    <property type="molecule type" value="Genomic_DNA"/>
</dbReference>
<proteinExistence type="inferred from homology"/>
<dbReference type="InterPro" id="IPR050425">
    <property type="entry name" value="NAD(P)_dehydrat-like"/>
</dbReference>
<name>A0A1J7JE41_9PEZI</name>
<comment type="similarity">
    <text evidence="2">Belongs to the NAD(P)-dependent epimerase/dehydratase family. Dihydroflavonol-4-reductase subfamily.</text>
</comment>
<keyword evidence="1" id="KW-0560">Oxidoreductase</keyword>
<dbReference type="OrthoDB" id="2735536at2759"/>
<feature type="domain" description="NAD-dependent epimerase/dehydratase" evidence="3">
    <location>
        <begin position="9"/>
        <end position="264"/>
    </location>
</feature>
<dbReference type="GO" id="GO:0016616">
    <property type="term" value="F:oxidoreductase activity, acting on the CH-OH group of donors, NAD or NADP as acceptor"/>
    <property type="evidence" value="ECO:0007669"/>
    <property type="project" value="TreeGrafter"/>
</dbReference>
<dbReference type="PANTHER" id="PTHR10366:SF564">
    <property type="entry name" value="STEROL-4-ALPHA-CARBOXYLATE 3-DEHYDROGENASE, DECARBOXYLATING"/>
    <property type="match status" value="1"/>
</dbReference>
<dbReference type="InParanoid" id="A0A1J7JE41"/>
<keyword evidence="5" id="KW-1185">Reference proteome</keyword>
<evidence type="ECO:0000313" key="5">
    <source>
        <dbReference type="Proteomes" id="UP000182658"/>
    </source>
</evidence>
<accession>A0A1J7JE41</accession>
<organism evidence="4 5">
    <name type="scientific">Coniochaeta ligniaria NRRL 30616</name>
    <dbReference type="NCBI Taxonomy" id="1408157"/>
    <lineage>
        <taxon>Eukaryota</taxon>
        <taxon>Fungi</taxon>
        <taxon>Dikarya</taxon>
        <taxon>Ascomycota</taxon>
        <taxon>Pezizomycotina</taxon>
        <taxon>Sordariomycetes</taxon>
        <taxon>Sordariomycetidae</taxon>
        <taxon>Coniochaetales</taxon>
        <taxon>Coniochaetaceae</taxon>
        <taxon>Coniochaeta</taxon>
    </lineage>
</organism>
<reference evidence="4 5" key="1">
    <citation type="submission" date="2016-10" db="EMBL/GenBank/DDBJ databases">
        <title>Draft genome sequence of Coniochaeta ligniaria NRRL30616, a lignocellulolytic fungus for bioabatement of inhibitors in plant biomass hydrolysates.</title>
        <authorList>
            <consortium name="DOE Joint Genome Institute"/>
            <person name="Jimenez D.J."/>
            <person name="Hector R.E."/>
            <person name="Riley R."/>
            <person name="Sun H."/>
            <person name="Grigoriev I.V."/>
            <person name="Van Elsas J.D."/>
            <person name="Nichols N.N."/>
        </authorList>
    </citation>
    <scope>NUCLEOTIDE SEQUENCE [LARGE SCALE GENOMIC DNA]</scope>
    <source>
        <strain evidence="4 5">NRRL 30616</strain>
    </source>
</reference>
<dbReference type="Gene3D" id="3.40.50.720">
    <property type="entry name" value="NAD(P)-binding Rossmann-like Domain"/>
    <property type="match status" value="1"/>
</dbReference>
<dbReference type="STRING" id="1408157.A0A1J7JE41"/>
<protein>
    <submittedName>
        <fullName evidence="4">NAD(P)-binding protein</fullName>
    </submittedName>
</protein>
<evidence type="ECO:0000256" key="2">
    <source>
        <dbReference type="ARBA" id="ARBA00023445"/>
    </source>
</evidence>
<dbReference type="AlphaFoldDB" id="A0A1J7JE41"/>
<dbReference type="Proteomes" id="UP000182658">
    <property type="component" value="Unassembled WGS sequence"/>
</dbReference>
<gene>
    <name evidence="4" type="ORF">CONLIGDRAFT_656514</name>
</gene>
<sequence length="346" mass="37360">MSSPSEQTILVTGANGFIGGHVLKEALKKGYHVRALVRTEKSSQKFRTIFASYGDQLSWAYVPDIAVVENYASAFENPPKPITAIVHLASPFTMAVSDNKRDLLEPAVQGAVAILEAAKKYGSASLRRVVLTSSFASHVDLTQGYRPGYTYSEKDWNPQGWETAELDSATAYCASKKLAEKAAWDWIEANKPTFDLTTIEPPWVFGPHVDGVEDLKKLNQSSASLSQLLDAAEVPAVDFAGFVDVRDLGAAQILVLETPAAGGQRFLFGSHFDYQTAADILRENVPELKSRIPEGTPGAGLTQAVYAIDGSKAERVLGIKYMPLKDTLVDSFAEFVGAKKSAAVAA</sequence>
<evidence type="ECO:0000256" key="1">
    <source>
        <dbReference type="ARBA" id="ARBA00023002"/>
    </source>
</evidence>
<dbReference type="InterPro" id="IPR036291">
    <property type="entry name" value="NAD(P)-bd_dom_sf"/>
</dbReference>
<dbReference type="SUPFAM" id="SSF51735">
    <property type="entry name" value="NAD(P)-binding Rossmann-fold domains"/>
    <property type="match status" value="1"/>
</dbReference>
<dbReference type="Pfam" id="PF01370">
    <property type="entry name" value="Epimerase"/>
    <property type="match status" value="1"/>
</dbReference>
<dbReference type="PANTHER" id="PTHR10366">
    <property type="entry name" value="NAD DEPENDENT EPIMERASE/DEHYDRATASE"/>
    <property type="match status" value="1"/>
</dbReference>
<dbReference type="FunCoup" id="A0A1J7JE41">
    <property type="interactions" value="225"/>
</dbReference>
<evidence type="ECO:0000313" key="4">
    <source>
        <dbReference type="EMBL" id="OIW25842.1"/>
    </source>
</evidence>
<dbReference type="InterPro" id="IPR001509">
    <property type="entry name" value="Epimerase_deHydtase"/>
</dbReference>